<feature type="region of interest" description="Disordered" evidence="2">
    <location>
        <begin position="1017"/>
        <end position="1085"/>
    </location>
</feature>
<feature type="compositionally biased region" description="Polar residues" evidence="2">
    <location>
        <begin position="1046"/>
        <end position="1065"/>
    </location>
</feature>
<keyword evidence="1" id="KW-0175">Coiled coil</keyword>
<feature type="compositionally biased region" description="Basic and acidic residues" evidence="2">
    <location>
        <begin position="134"/>
        <end position="150"/>
    </location>
</feature>
<dbReference type="Proteomes" id="UP001165121">
    <property type="component" value="Unassembled WGS sequence"/>
</dbReference>
<feature type="coiled-coil region" evidence="1">
    <location>
        <begin position="9"/>
        <end position="71"/>
    </location>
</feature>
<evidence type="ECO:0000256" key="1">
    <source>
        <dbReference type="SAM" id="Coils"/>
    </source>
</evidence>
<sequence length="1114" mass="129263">MKQGTDFCSEDMESELAQLRIALEEREHELRARNFSMIRATEAIDMLTAQLREAQAAAARARDEAARDAEAQLQQQLEARGGVDAETAARWRQELDAAASSEQQRQRQIQQLEAELQSQRERADALAAQLQDAQDARARDQRDAELRSQREQQNMQQVEMANVKALAEAEHWKTLNKQREEQLAALQMQMDSMRQEKQTQDARYQAKLKRMEEQVQHQMEQLQRESENYRAEHTRLLTDREKTHFDKERLAMENESNKQERARLQAEIERMTKERQQIAGETERLRLQNVKLTAACEEQTKSLDSYKADREAAMDTIHQLESELHQRRKLENERELTIKTMESRVEHAEAEARRMKEQCDLAESRCQQTSNERLLALEKDRQAMEEDNRRLRAELSGFQLDLEAMERKVQESEDRFSNEAANVQEQRHHLSVYEEELDRQSDQVQEYQKQIAACENELARRATRMEDLERQLAEAVSANSSTSSAAWQQQMDRQNQFAMEKSALLRQVDEERQRANEIERTASLLRNEHASAQSQIEAVDAELRSLLIGRSRGLSDGRNQTVVSLAREAISALKNEFKEEATAMQMRWNQETSLMTAKLDRLSTQLRSSQGKLDVLQRSSFHAKDAKQSLEKTWSLRYEELRMEREDERRSLEEEISFFQAKAADAEEALHRATSELQALKRGHKGSRETSQKEYQALHDKIDYFQAEAADAEEALSRVTSELQTQKRYQNGSREESKKEYQALEEEISFFQEKASDAEEALARMTSELQALKRDRKGLREASQQDYHALKESNRLLFEEVQERRQSAEHARKQYMQAIRENKELLKAIEMYKDAIAGRDKDVEKYKSAVMKYSQQLQRRVEFGEVKQTLLQQLEQTQYMITETYKRWEDSPIVRGPVVNAAGSIESYEAAILQLDEYIGRMLLVSERWGEFMAQSQELQRRYGDAWKSASRGFDRTKEQPRWVVDVERKCSRLLAEAVRVSEAMGEVVSNIATVLQKERNEKKRIEKERAIAVDNNASVKQREGTPSKWSSVDGKLLNERRGTPRSRSASQPQFASPVKSQVQNGFDGPRRNSKAVTSAHSSVNELYRSSLSSLGRVGMKVQDLEKEIRNARD</sequence>
<evidence type="ECO:0000313" key="3">
    <source>
        <dbReference type="EMBL" id="GMF32324.1"/>
    </source>
</evidence>
<accession>A0A9W7CFZ2</accession>
<feature type="coiled-coil region" evidence="1">
    <location>
        <begin position="176"/>
        <end position="542"/>
    </location>
</feature>
<evidence type="ECO:0000313" key="4">
    <source>
        <dbReference type="Proteomes" id="UP001165121"/>
    </source>
</evidence>
<comment type="caution">
    <text evidence="3">The sequence shown here is derived from an EMBL/GenBank/DDBJ whole genome shotgun (WGS) entry which is preliminary data.</text>
</comment>
<feature type="coiled-coil region" evidence="1">
    <location>
        <begin position="599"/>
        <end position="835"/>
    </location>
</feature>
<protein>
    <submittedName>
        <fullName evidence="3">Unnamed protein product</fullName>
    </submittedName>
</protein>
<dbReference type="AlphaFoldDB" id="A0A9W7CFZ2"/>
<gene>
    <name evidence="3" type="ORF">Pfra01_000766200</name>
</gene>
<proteinExistence type="predicted"/>
<name>A0A9W7CFZ2_9STRA</name>
<feature type="compositionally biased region" description="Polar residues" evidence="2">
    <location>
        <begin position="1075"/>
        <end position="1085"/>
    </location>
</feature>
<evidence type="ECO:0000256" key="2">
    <source>
        <dbReference type="SAM" id="MobiDB-lite"/>
    </source>
</evidence>
<feature type="region of interest" description="Disordered" evidence="2">
    <location>
        <begin position="97"/>
        <end position="116"/>
    </location>
</feature>
<reference evidence="3" key="1">
    <citation type="submission" date="2023-04" db="EMBL/GenBank/DDBJ databases">
        <title>Phytophthora fragariaefolia NBRC 109709.</title>
        <authorList>
            <person name="Ichikawa N."/>
            <person name="Sato H."/>
            <person name="Tonouchi N."/>
        </authorList>
    </citation>
    <scope>NUCLEOTIDE SEQUENCE</scope>
    <source>
        <strain evidence="3">NBRC 109709</strain>
    </source>
</reference>
<dbReference type="EMBL" id="BSXT01000683">
    <property type="protein sequence ID" value="GMF32324.1"/>
    <property type="molecule type" value="Genomic_DNA"/>
</dbReference>
<feature type="coiled-coil region" evidence="1">
    <location>
        <begin position="989"/>
        <end position="1016"/>
    </location>
</feature>
<feature type="region of interest" description="Disordered" evidence="2">
    <location>
        <begin position="123"/>
        <end position="156"/>
    </location>
</feature>
<dbReference type="OrthoDB" id="165879at2759"/>
<keyword evidence="4" id="KW-1185">Reference proteome</keyword>
<organism evidence="3 4">
    <name type="scientific">Phytophthora fragariaefolia</name>
    <dbReference type="NCBI Taxonomy" id="1490495"/>
    <lineage>
        <taxon>Eukaryota</taxon>
        <taxon>Sar</taxon>
        <taxon>Stramenopiles</taxon>
        <taxon>Oomycota</taxon>
        <taxon>Peronosporomycetes</taxon>
        <taxon>Peronosporales</taxon>
        <taxon>Peronosporaceae</taxon>
        <taxon>Phytophthora</taxon>
    </lineage>
</organism>